<evidence type="ECO:0000313" key="5">
    <source>
        <dbReference type="Proteomes" id="UP001333996"/>
    </source>
</evidence>
<evidence type="ECO:0000256" key="1">
    <source>
        <dbReference type="ARBA" id="ARBA00022801"/>
    </source>
</evidence>
<protein>
    <submittedName>
        <fullName evidence="4">PP2C family protein-serine/threonine phosphatase</fullName>
        <ecNumber evidence="4">3.1.3.16</ecNumber>
    </submittedName>
</protein>
<dbReference type="SMART" id="SM00331">
    <property type="entry name" value="PP2C_SIG"/>
    <property type="match status" value="1"/>
</dbReference>
<organism evidence="4 5">
    <name type="scientific">Streptomyces chiangmaiensis</name>
    <dbReference type="NCBI Taxonomy" id="766497"/>
    <lineage>
        <taxon>Bacteria</taxon>
        <taxon>Bacillati</taxon>
        <taxon>Actinomycetota</taxon>
        <taxon>Actinomycetes</taxon>
        <taxon>Kitasatosporales</taxon>
        <taxon>Streptomycetaceae</taxon>
        <taxon>Streptomyces</taxon>
    </lineage>
</organism>
<dbReference type="PANTHER" id="PTHR43156:SF2">
    <property type="entry name" value="STAGE II SPORULATION PROTEIN E"/>
    <property type="match status" value="1"/>
</dbReference>
<dbReference type="Proteomes" id="UP001333996">
    <property type="component" value="Unassembled WGS sequence"/>
</dbReference>
<keyword evidence="5" id="KW-1185">Reference proteome</keyword>
<dbReference type="Gene3D" id="3.60.40.10">
    <property type="entry name" value="PPM-type phosphatase domain"/>
    <property type="match status" value="1"/>
</dbReference>
<dbReference type="InterPro" id="IPR052016">
    <property type="entry name" value="Bact_Sigma-Reg"/>
</dbReference>
<keyword evidence="2" id="KW-1133">Transmembrane helix</keyword>
<dbReference type="EC" id="3.1.3.16" evidence="4"/>
<feature type="transmembrane region" description="Helical" evidence="2">
    <location>
        <begin position="48"/>
        <end position="69"/>
    </location>
</feature>
<dbReference type="InterPro" id="IPR001932">
    <property type="entry name" value="PPM-type_phosphatase-like_dom"/>
</dbReference>
<gene>
    <name evidence="4" type="ORF">VXC91_39790</name>
</gene>
<keyword evidence="1 4" id="KW-0378">Hydrolase</keyword>
<accession>A0ABU7FWG7</accession>
<name>A0ABU7FWG7_9ACTN</name>
<dbReference type="InterPro" id="IPR036457">
    <property type="entry name" value="PPM-type-like_dom_sf"/>
</dbReference>
<proteinExistence type="predicted"/>
<dbReference type="PANTHER" id="PTHR43156">
    <property type="entry name" value="STAGE II SPORULATION PROTEIN E-RELATED"/>
    <property type="match status" value="1"/>
</dbReference>
<dbReference type="GO" id="GO:0004722">
    <property type="term" value="F:protein serine/threonine phosphatase activity"/>
    <property type="evidence" value="ECO:0007669"/>
    <property type="project" value="UniProtKB-EC"/>
</dbReference>
<evidence type="ECO:0000313" key="4">
    <source>
        <dbReference type="EMBL" id="MED7827868.1"/>
    </source>
</evidence>
<keyword evidence="2" id="KW-0472">Membrane</keyword>
<keyword evidence="2" id="KW-0812">Transmembrane</keyword>
<evidence type="ECO:0000259" key="3">
    <source>
        <dbReference type="SMART" id="SM00331"/>
    </source>
</evidence>
<sequence>MHLSPLLVAAPTFTAAFARVRLTIGIALLACAATVVIDTHDLLLHSPVLAIHIGALLVVSSFVVAARALHDRDLRELTQVRAVSQAAQQVLLRPIPRQLGPVAIACAYRAAAEHAMVGGDLYAAARTGTTTRILIGDVRGKGLAAIEDTSAVLGAFREAAPEHATLPELAASLERSVRRHLAELAACDPEAGERFITALLVEIPDQGGVARFVSCGHPPLLLRHGGSVRALETLRPSPPLGLASTDPDAYRLESVSFGPGDTLLLYTDGVIEARDAEGDFYPILDRAAAWTWENPDRLLRHIGRDLDIYTGGYLEDDLAMVAVRWGPAPGAVMDPCFSRPTVSSEART</sequence>
<dbReference type="SUPFAM" id="SSF81606">
    <property type="entry name" value="PP2C-like"/>
    <property type="match status" value="1"/>
</dbReference>
<comment type="caution">
    <text evidence="4">The sequence shown here is derived from an EMBL/GenBank/DDBJ whole genome shotgun (WGS) entry which is preliminary data.</text>
</comment>
<dbReference type="Pfam" id="PF07228">
    <property type="entry name" value="SpoIIE"/>
    <property type="match status" value="1"/>
</dbReference>
<feature type="domain" description="PPM-type phosphatase" evidence="3">
    <location>
        <begin position="102"/>
        <end position="325"/>
    </location>
</feature>
<dbReference type="EMBL" id="JAYWVC010000280">
    <property type="protein sequence ID" value="MED7827868.1"/>
    <property type="molecule type" value="Genomic_DNA"/>
</dbReference>
<dbReference type="RefSeq" id="WP_329512235.1">
    <property type="nucleotide sequence ID" value="NZ_BAAAYZ010000152.1"/>
</dbReference>
<evidence type="ECO:0000256" key="2">
    <source>
        <dbReference type="SAM" id="Phobius"/>
    </source>
</evidence>
<reference evidence="4" key="1">
    <citation type="submission" date="2024-01" db="EMBL/GenBank/DDBJ databases">
        <title>First draft genome sequence data of TA4-1, the type strain of Gram-positive actinobacterium Streptomyces chiangmaiensis.</title>
        <authorList>
            <person name="Yasawong M."/>
            <person name="Nantapong N."/>
        </authorList>
    </citation>
    <scope>NUCLEOTIDE SEQUENCE</scope>
    <source>
        <strain evidence="4">TA4-1</strain>
    </source>
</reference>